<keyword evidence="2" id="KW-0134">Cell wall</keyword>
<evidence type="ECO:0000256" key="2">
    <source>
        <dbReference type="ARBA" id="ARBA00022512"/>
    </source>
</evidence>
<organism evidence="13 14">
    <name type="scientific">Lysobacter capsici AZ78</name>
    <dbReference type="NCBI Taxonomy" id="1444315"/>
    <lineage>
        <taxon>Bacteria</taxon>
        <taxon>Pseudomonadati</taxon>
        <taxon>Pseudomonadota</taxon>
        <taxon>Gammaproteobacteria</taxon>
        <taxon>Lysobacterales</taxon>
        <taxon>Lysobacteraceae</taxon>
        <taxon>Lysobacter</taxon>
    </lineage>
</organism>
<dbReference type="PROSITE" id="PS00138">
    <property type="entry name" value="SUBTILASE_SER"/>
    <property type="match status" value="1"/>
</dbReference>
<evidence type="ECO:0000256" key="9">
    <source>
        <dbReference type="RuleBase" id="RU003355"/>
    </source>
</evidence>
<feature type="signal peptide" evidence="10">
    <location>
        <begin position="1"/>
        <end position="25"/>
    </location>
</feature>
<dbReference type="Gene3D" id="3.30.70.80">
    <property type="entry name" value="Peptidase S8 propeptide/proteinase inhibitor I9"/>
    <property type="match status" value="1"/>
</dbReference>
<feature type="domain" description="PA" evidence="12">
    <location>
        <begin position="381"/>
        <end position="458"/>
    </location>
</feature>
<evidence type="ECO:0000259" key="12">
    <source>
        <dbReference type="Pfam" id="PF02225"/>
    </source>
</evidence>
<dbReference type="PRINTS" id="PR00723">
    <property type="entry name" value="SUBTILISIN"/>
</dbReference>
<evidence type="ECO:0000256" key="4">
    <source>
        <dbReference type="ARBA" id="ARBA00022729"/>
    </source>
</evidence>
<feature type="domain" description="Peptidase S8/S53" evidence="11">
    <location>
        <begin position="470"/>
        <end position="535"/>
    </location>
</feature>
<dbReference type="GO" id="GO:0005615">
    <property type="term" value="C:extracellular space"/>
    <property type="evidence" value="ECO:0007669"/>
    <property type="project" value="TreeGrafter"/>
</dbReference>
<dbReference type="InterPro" id="IPR023828">
    <property type="entry name" value="Peptidase_S8_Ser-AS"/>
</dbReference>
<keyword evidence="4 10" id="KW-0732">Signal</keyword>
<feature type="chain" id="PRO_5007131535" evidence="10">
    <location>
        <begin position="26"/>
        <end position="549"/>
    </location>
</feature>
<feature type="active site" description="Charge relay system" evidence="7 8">
    <location>
        <position position="192"/>
    </location>
</feature>
<evidence type="ECO:0000259" key="11">
    <source>
        <dbReference type="Pfam" id="PF00082"/>
    </source>
</evidence>
<evidence type="ECO:0000256" key="1">
    <source>
        <dbReference type="ARBA" id="ARBA00011073"/>
    </source>
</evidence>
<dbReference type="PANTHER" id="PTHR43806">
    <property type="entry name" value="PEPTIDASE S8"/>
    <property type="match status" value="1"/>
</dbReference>
<dbReference type="AlphaFoldDB" id="A0A108U5C8"/>
<dbReference type="PROSITE" id="PS00136">
    <property type="entry name" value="SUBTILASE_ASP"/>
    <property type="match status" value="1"/>
</dbReference>
<dbReference type="InterPro" id="IPR022398">
    <property type="entry name" value="Peptidase_S8_His-AS"/>
</dbReference>
<keyword evidence="2" id="KW-0964">Secreted</keyword>
<gene>
    <name evidence="13" type="ORF">AZ78_0395</name>
</gene>
<feature type="active site" description="Charge relay system" evidence="7 8">
    <location>
        <position position="487"/>
    </location>
</feature>
<dbReference type="PROSITE" id="PS51892">
    <property type="entry name" value="SUBTILASE"/>
    <property type="match status" value="1"/>
</dbReference>
<evidence type="ECO:0000256" key="3">
    <source>
        <dbReference type="ARBA" id="ARBA00022670"/>
    </source>
</evidence>
<keyword evidence="5 8" id="KW-0378">Hydrolase</keyword>
<evidence type="ECO:0000256" key="10">
    <source>
        <dbReference type="SAM" id="SignalP"/>
    </source>
</evidence>
<dbReference type="EMBL" id="JAJA02000001">
    <property type="protein sequence ID" value="KWS02849.1"/>
    <property type="molecule type" value="Genomic_DNA"/>
</dbReference>
<dbReference type="InterPro" id="IPR000209">
    <property type="entry name" value="Peptidase_S8/S53_dom"/>
</dbReference>
<dbReference type="PROSITE" id="PS00137">
    <property type="entry name" value="SUBTILASE_HIS"/>
    <property type="match status" value="1"/>
</dbReference>
<dbReference type="InterPro" id="IPR050131">
    <property type="entry name" value="Peptidase_S8_subtilisin-like"/>
</dbReference>
<keyword evidence="6 8" id="KW-0720">Serine protease</keyword>
<dbReference type="PANTHER" id="PTHR43806:SF11">
    <property type="entry name" value="CEREVISIN-RELATED"/>
    <property type="match status" value="1"/>
</dbReference>
<dbReference type="GO" id="GO:0006508">
    <property type="term" value="P:proteolysis"/>
    <property type="evidence" value="ECO:0007669"/>
    <property type="project" value="UniProtKB-KW"/>
</dbReference>
<dbReference type="InterPro" id="IPR015500">
    <property type="entry name" value="Peptidase_S8_subtilisin-rel"/>
</dbReference>
<evidence type="ECO:0000313" key="14">
    <source>
        <dbReference type="Proteomes" id="UP000023435"/>
    </source>
</evidence>
<evidence type="ECO:0000256" key="7">
    <source>
        <dbReference type="PIRSR" id="PIRSR615500-1"/>
    </source>
</evidence>
<dbReference type="OrthoDB" id="9790784at2"/>
<reference evidence="13 14" key="1">
    <citation type="journal article" date="2014" name="Genome Announc.">
        <title>Draft Genome Sequence of Lysobacter capsici AZ78, a Bacterium Antagonistic to Plant-Pathogenic Oomycetes.</title>
        <authorList>
            <person name="Puopolo G."/>
            <person name="Sonego P."/>
            <person name="Engelen K."/>
            <person name="Pertot I."/>
        </authorList>
    </citation>
    <scope>NUCLEOTIDE SEQUENCE [LARGE SCALE GENOMIC DNA]</scope>
    <source>
        <strain evidence="13 14">AZ78</strain>
    </source>
</reference>
<accession>A0A108U5C8</accession>
<evidence type="ECO:0000313" key="13">
    <source>
        <dbReference type="EMBL" id="KWS02849.1"/>
    </source>
</evidence>
<feature type="active site" description="Charge relay system" evidence="7 8">
    <location>
        <position position="163"/>
    </location>
</feature>
<dbReference type="RefSeq" id="WP_051547007.1">
    <property type="nucleotide sequence ID" value="NZ_JAJA02000001.1"/>
</dbReference>
<name>A0A108U5C8_9GAMM</name>
<comment type="caution">
    <text evidence="13">The sequence shown here is derived from an EMBL/GenBank/DDBJ whole genome shotgun (WGS) entry which is preliminary data.</text>
</comment>
<dbReference type="Proteomes" id="UP000023435">
    <property type="component" value="Unassembled WGS sequence"/>
</dbReference>
<dbReference type="Gene3D" id="3.40.50.200">
    <property type="entry name" value="Peptidase S8/S53 domain"/>
    <property type="match status" value="1"/>
</dbReference>
<dbReference type="InterPro" id="IPR023827">
    <property type="entry name" value="Peptidase_S8_Asp-AS"/>
</dbReference>
<dbReference type="SUPFAM" id="SSF52743">
    <property type="entry name" value="Subtilisin-like"/>
    <property type="match status" value="1"/>
</dbReference>
<dbReference type="Pfam" id="PF00082">
    <property type="entry name" value="Peptidase_S8"/>
    <property type="match status" value="2"/>
</dbReference>
<dbReference type="InterPro" id="IPR036852">
    <property type="entry name" value="Peptidase_S8/S53_dom_sf"/>
</dbReference>
<feature type="domain" description="Peptidase S8/S53" evidence="11">
    <location>
        <begin position="154"/>
        <end position="344"/>
    </location>
</feature>
<dbReference type="InterPro" id="IPR003137">
    <property type="entry name" value="PA_domain"/>
</dbReference>
<proteinExistence type="inferred from homology"/>
<dbReference type="Pfam" id="PF02225">
    <property type="entry name" value="PA"/>
    <property type="match status" value="1"/>
</dbReference>
<evidence type="ECO:0000256" key="5">
    <source>
        <dbReference type="ARBA" id="ARBA00022801"/>
    </source>
</evidence>
<evidence type="ECO:0000256" key="6">
    <source>
        <dbReference type="ARBA" id="ARBA00022825"/>
    </source>
</evidence>
<keyword evidence="14" id="KW-1185">Reference proteome</keyword>
<dbReference type="InterPro" id="IPR037045">
    <property type="entry name" value="S8pro/Inhibitor_I9_sf"/>
</dbReference>
<dbReference type="Gene3D" id="3.50.30.30">
    <property type="match status" value="1"/>
</dbReference>
<sequence>MKQSKLVCALGLGLAAMVSSATSMAQEQPNPNRVWVKFKQNNNTAAGALGKSASAIPLSLQQRVSALRNKLAASKAGDATVNFQFDKLNAAVLTLPSADAIKALRANPDVESVEIDYPRYPMAQSVPYGIDQVQARDAWDANRDGTIDAGAATGAGIKVCVIDSGINSTHEDFAGVALTGYPTGWNTDTCSHGTHVAGTIAAANNATGVVGVSPGKVSLHIIKIFGSNGYNGSSHGQCSWTYSSTLVDAAQRCASAGAKVINMSLGGANSSTTERNAFQTLANNGVLSIAAAGNSGNATLSYPASYPSVVSVAAVDQNNVKASFSQFNAEVELSGPGVDTLSTTPLANDPLVIGNSQFAANPIAGSRQTTASAGWVNGGLCTASSSTWRNKVVLCQRGTNTFNDKVTRVKTGGGLAMVVYNNVDGPLSAAFFNTATPPQPVTSTLPAVGISKADGETIIASLAGQTATVDATPSLSNVAYENKSGTSMATPHVAGAAAVVWSSKPTATAQQVLEALETTALDIDAAGRDNNTGWGLVQIPAAIAELQSQ</sequence>
<comment type="similarity">
    <text evidence="1 8 9">Belongs to the peptidase S8 family.</text>
</comment>
<dbReference type="GO" id="GO:0004252">
    <property type="term" value="F:serine-type endopeptidase activity"/>
    <property type="evidence" value="ECO:0007669"/>
    <property type="project" value="UniProtKB-UniRule"/>
</dbReference>
<protein>
    <submittedName>
        <fullName evidence="13">Alkaline serine protease</fullName>
    </submittedName>
</protein>
<keyword evidence="3 8" id="KW-0645">Protease</keyword>
<evidence type="ECO:0000256" key="8">
    <source>
        <dbReference type="PROSITE-ProRule" id="PRU01240"/>
    </source>
</evidence>